<organism evidence="2 3">
    <name type="scientific">Venturia nashicola</name>
    <dbReference type="NCBI Taxonomy" id="86259"/>
    <lineage>
        <taxon>Eukaryota</taxon>
        <taxon>Fungi</taxon>
        <taxon>Dikarya</taxon>
        <taxon>Ascomycota</taxon>
        <taxon>Pezizomycotina</taxon>
        <taxon>Dothideomycetes</taxon>
        <taxon>Pleosporomycetidae</taxon>
        <taxon>Venturiales</taxon>
        <taxon>Venturiaceae</taxon>
        <taxon>Venturia</taxon>
    </lineage>
</organism>
<proteinExistence type="predicted"/>
<sequence length="116" mass="13127">MTSFLFLFSGLCSNRVTKRIKERRRGQKDYEDNFESLKAENLRRESWRQSCLALAPDVTIPAQAPPSYEDIAARKSMELMPVARVAQGPATETVQERSGALTPEERLERTDVVPGQ</sequence>
<reference evidence="2 3" key="1">
    <citation type="submission" date="2019-04" db="EMBL/GenBank/DDBJ databases">
        <title>High contiguity whole genome sequence and gene annotation resource for two Venturia nashicola isolates.</title>
        <authorList>
            <person name="Prokchorchik M."/>
            <person name="Won K."/>
            <person name="Lee Y."/>
            <person name="Choi E.D."/>
            <person name="Segonzac C."/>
            <person name="Sohn K.H."/>
        </authorList>
    </citation>
    <scope>NUCLEOTIDE SEQUENCE [LARGE SCALE GENOMIC DNA]</scope>
    <source>
        <strain evidence="2 3">PRI2</strain>
    </source>
</reference>
<dbReference type="AlphaFoldDB" id="A0A4Z1NS33"/>
<protein>
    <submittedName>
        <fullName evidence="2">Uncharacterized protein</fullName>
    </submittedName>
</protein>
<dbReference type="EMBL" id="SNSC02000015">
    <property type="protein sequence ID" value="TID17708.1"/>
    <property type="molecule type" value="Genomic_DNA"/>
</dbReference>
<evidence type="ECO:0000313" key="3">
    <source>
        <dbReference type="Proteomes" id="UP000298493"/>
    </source>
</evidence>
<accession>A0A4Z1NS33</accession>
<feature type="compositionally biased region" description="Basic and acidic residues" evidence="1">
    <location>
        <begin position="103"/>
        <end position="116"/>
    </location>
</feature>
<gene>
    <name evidence="2" type="ORF">E6O75_ATG10353</name>
</gene>
<evidence type="ECO:0000256" key="1">
    <source>
        <dbReference type="SAM" id="MobiDB-lite"/>
    </source>
</evidence>
<feature type="region of interest" description="Disordered" evidence="1">
    <location>
        <begin position="86"/>
        <end position="116"/>
    </location>
</feature>
<name>A0A4Z1NS33_9PEZI</name>
<dbReference type="OrthoDB" id="10404396at2759"/>
<evidence type="ECO:0000313" key="2">
    <source>
        <dbReference type="EMBL" id="TID17708.1"/>
    </source>
</evidence>
<comment type="caution">
    <text evidence="2">The sequence shown here is derived from an EMBL/GenBank/DDBJ whole genome shotgun (WGS) entry which is preliminary data.</text>
</comment>
<keyword evidence="3" id="KW-1185">Reference proteome</keyword>
<dbReference type="Proteomes" id="UP000298493">
    <property type="component" value="Unassembled WGS sequence"/>
</dbReference>